<accession>A0A2S5DM78</accession>
<evidence type="ECO:0000313" key="1">
    <source>
        <dbReference type="EMBL" id="POZ80193.1"/>
    </source>
</evidence>
<reference evidence="1 2" key="1">
    <citation type="submission" date="2018-01" db="EMBL/GenBank/DDBJ databases">
        <title>Successful Treatment of Persistent Burkholderia cepacia Bacteremia with Ceftazidime-Avibactam.</title>
        <authorList>
            <person name="Tamma P."/>
            <person name="Fan Y."/>
            <person name="Bergman Y."/>
            <person name="Sick-Samuels A."/>
            <person name="Hsu A."/>
            <person name="Timp W."/>
            <person name="Simner P."/>
        </authorList>
    </citation>
    <scope>NUCLEOTIDE SEQUENCE [LARGE SCALE GENOMIC DNA]</scope>
    <source>
        <strain evidence="1 2">170816</strain>
    </source>
</reference>
<dbReference type="Gene3D" id="6.20.120.30">
    <property type="entry name" value="PilM protein, C-terminal domain"/>
    <property type="match status" value="1"/>
</dbReference>
<evidence type="ECO:0008006" key="3">
    <source>
        <dbReference type="Google" id="ProtNLM"/>
    </source>
</evidence>
<proteinExistence type="predicted"/>
<name>A0A2S5DM78_9BURK</name>
<organism evidence="1 2">
    <name type="scientific">Burkholderia contaminans</name>
    <dbReference type="NCBI Taxonomy" id="488447"/>
    <lineage>
        <taxon>Bacteria</taxon>
        <taxon>Pseudomonadati</taxon>
        <taxon>Pseudomonadota</taxon>
        <taxon>Betaproteobacteria</taxon>
        <taxon>Burkholderiales</taxon>
        <taxon>Burkholderiaceae</taxon>
        <taxon>Burkholderia</taxon>
        <taxon>Burkholderia cepacia complex</taxon>
    </lineage>
</organism>
<protein>
    <recommendedName>
        <fullName evidence="3">PilM protein</fullName>
    </recommendedName>
</protein>
<dbReference type="Gene3D" id="3.30.1300.90">
    <property type="entry name" value="PilM protein, N-terminal domain"/>
    <property type="match status" value="1"/>
</dbReference>
<dbReference type="InterPro" id="IPR041884">
    <property type="entry name" value="PilM_C-ter"/>
</dbReference>
<comment type="caution">
    <text evidence="1">The sequence shown here is derived from an EMBL/GenBank/DDBJ whole genome shotgun (WGS) entry which is preliminary data.</text>
</comment>
<sequence length="149" mass="15540">MYLLPLLIALLIYGGNILFQNQQTTAEQSQTSYTQVVAESMAMYRNYVVAYARANPGVTGPVPDTSLGLPAGFNKISIISNYAAGGLGYAYIVQAQTPAGLASTLQSNQSGDLFIGFKKNGLLVTPSGGTSQIALPAAIPDGSLVYATN</sequence>
<gene>
    <name evidence="1" type="ORF">C3743_40150</name>
</gene>
<dbReference type="RefSeq" id="WP_105750016.1">
    <property type="nucleotide sequence ID" value="NZ_PQVP01000006.1"/>
</dbReference>
<dbReference type="Proteomes" id="UP000238655">
    <property type="component" value="Unassembled WGS sequence"/>
</dbReference>
<dbReference type="EMBL" id="PQVP01000006">
    <property type="protein sequence ID" value="POZ80193.1"/>
    <property type="molecule type" value="Genomic_DNA"/>
</dbReference>
<evidence type="ECO:0000313" key="2">
    <source>
        <dbReference type="Proteomes" id="UP000238655"/>
    </source>
</evidence>
<dbReference type="InterPro" id="IPR041883">
    <property type="entry name" value="PilM_N-ter"/>
</dbReference>
<dbReference type="InterPro" id="IPR009987">
    <property type="entry name" value="IM_PilM"/>
</dbReference>
<dbReference type="AlphaFoldDB" id="A0A2S5DM78"/>
<dbReference type="Pfam" id="PF07419">
    <property type="entry name" value="PilM"/>
    <property type="match status" value="1"/>
</dbReference>